<dbReference type="Gene3D" id="3.90.1200.10">
    <property type="match status" value="1"/>
</dbReference>
<accession>A0ABP1CP70</accession>
<sequence length="394" mass="45276">MGDIPFWDADGNMFLCAPPPLFCDEWRRGDEIPVDQRDIHARVEDLLQCPISSIKILAVSVNTTMEIVLQDGRKFILRHLPFITDDYGSNSWRKRKLETERDIMLFLNRAIPQLPVPELHRVEVQADYGEIWMEELPGLPVINCYTLFNVAQKEACVLSYADFALKLFRLQVPDQIGSASLRAATTEDDSLTVVPRISHPERACCPTVLASLEEHVAVSIQKCLSFRSANEDVDTIIQIRETLTKLEVLLSPLMEQLGDKHLRRCVLVHEDLRSTNILADTTSGRITGVLDWEYHAFLPAVLAASYPEWLLYTGPCDCRFRDPDPTVPGCVWFDSPENAKHYMDLFDQVVKERDPEYFDCLKRGEHLRDALQWLPHRRFDRGCKGLRAWMECTF</sequence>
<dbReference type="InterPro" id="IPR051678">
    <property type="entry name" value="AGP_Transferase"/>
</dbReference>
<dbReference type="Proteomes" id="UP001497453">
    <property type="component" value="Chromosome 10"/>
</dbReference>
<dbReference type="PANTHER" id="PTHR21310:SF15">
    <property type="entry name" value="AMINOGLYCOSIDE PHOSPHOTRANSFERASE DOMAIN-CONTAINING PROTEIN"/>
    <property type="match status" value="1"/>
</dbReference>
<dbReference type="InterPro" id="IPR011009">
    <property type="entry name" value="Kinase-like_dom_sf"/>
</dbReference>
<dbReference type="InterPro" id="IPR002575">
    <property type="entry name" value="Aminoglycoside_PTrfase"/>
</dbReference>
<evidence type="ECO:0000313" key="2">
    <source>
        <dbReference type="EMBL" id="CAL1697470.1"/>
    </source>
</evidence>
<proteinExistence type="predicted"/>
<dbReference type="PANTHER" id="PTHR21310">
    <property type="entry name" value="AMINOGLYCOSIDE PHOSPHOTRANSFERASE-RELATED-RELATED"/>
    <property type="match status" value="1"/>
</dbReference>
<gene>
    <name evidence="2" type="ORF">GFSPODELE1_LOCUS1674</name>
</gene>
<reference evidence="3" key="1">
    <citation type="submission" date="2024-04" db="EMBL/GenBank/DDBJ databases">
        <authorList>
            <person name="Shaw F."/>
            <person name="Minotto A."/>
        </authorList>
    </citation>
    <scope>NUCLEOTIDE SEQUENCE [LARGE SCALE GENOMIC DNA]</scope>
</reference>
<feature type="domain" description="Aminoglycoside phosphotransferase" evidence="1">
    <location>
        <begin position="67"/>
        <end position="294"/>
    </location>
</feature>
<dbReference type="SUPFAM" id="SSF56112">
    <property type="entry name" value="Protein kinase-like (PK-like)"/>
    <property type="match status" value="1"/>
</dbReference>
<dbReference type="Pfam" id="PF01636">
    <property type="entry name" value="APH"/>
    <property type="match status" value="1"/>
</dbReference>
<protein>
    <recommendedName>
        <fullName evidence="1">Aminoglycoside phosphotransferase domain-containing protein</fullName>
    </recommendedName>
</protein>
<dbReference type="EMBL" id="OZ037953">
    <property type="protein sequence ID" value="CAL1697470.1"/>
    <property type="molecule type" value="Genomic_DNA"/>
</dbReference>
<name>A0ABP1CP70_9APHY</name>
<keyword evidence="3" id="KW-1185">Reference proteome</keyword>
<evidence type="ECO:0000259" key="1">
    <source>
        <dbReference type="Pfam" id="PF01636"/>
    </source>
</evidence>
<evidence type="ECO:0000313" key="3">
    <source>
        <dbReference type="Proteomes" id="UP001497453"/>
    </source>
</evidence>
<organism evidence="2 3">
    <name type="scientific">Somion occarium</name>
    <dbReference type="NCBI Taxonomy" id="3059160"/>
    <lineage>
        <taxon>Eukaryota</taxon>
        <taxon>Fungi</taxon>
        <taxon>Dikarya</taxon>
        <taxon>Basidiomycota</taxon>
        <taxon>Agaricomycotina</taxon>
        <taxon>Agaricomycetes</taxon>
        <taxon>Polyporales</taxon>
        <taxon>Cerrenaceae</taxon>
        <taxon>Somion</taxon>
    </lineage>
</organism>